<accession>A0A6H2EDK0</accession>
<dbReference type="AGR" id="FB:FBgn0286877"/>
<feature type="region of interest" description="Disordered" evidence="1">
    <location>
        <begin position="70"/>
        <end position="105"/>
    </location>
</feature>
<dbReference type="Bgee" id="FBgn0286877">
    <property type="expression patterns" value="Expressed in early-mid elongation-stage spermatid (Drosophila) in testis and 9 other cell types or tissues"/>
</dbReference>
<proteinExistence type="predicted"/>
<reference evidence="2 4" key="5">
    <citation type="journal article" date="2002" name="Genome Biol.">
        <title>Heterochromatic sequences in a Drosophila whole-genome shotgun assembly.</title>
        <authorList>
            <person name="Hoskins R.A."/>
            <person name="Smith C.D."/>
            <person name="Carlson J.W."/>
            <person name="Carvalho A.B."/>
            <person name="Halpern A."/>
            <person name="Kaminker J.S."/>
            <person name="Kennedy C."/>
            <person name="Mungall C.J."/>
            <person name="Sullivan B.A."/>
            <person name="Sutton G.G."/>
            <person name="Yasuhara J.C."/>
            <person name="Wakimoto B.T."/>
            <person name="Myers E.W."/>
            <person name="Celniker S.E."/>
            <person name="Rubin G.M."/>
            <person name="Karpen G.H."/>
        </authorList>
    </citation>
    <scope>NUCLEOTIDE SEQUENCE [LARGE SCALE GENOMIC DNA]</scope>
    <source>
        <strain evidence="4">Berkeley</strain>
    </source>
</reference>
<reference evidence="2 4" key="1">
    <citation type="journal article" date="2000" name="Science">
        <title>The genome sequence of Drosophila melanogaster.</title>
        <authorList>
            <person name="Adams M.D."/>
            <person name="Celniker S.E."/>
            <person name="Holt R.A."/>
            <person name="Evans C.A."/>
            <person name="Gocayne J.D."/>
            <person name="Amanatides P.G."/>
            <person name="Scherer S.E."/>
            <person name="Li P.W."/>
            <person name="Hoskins R.A."/>
            <person name="Galle R.F."/>
            <person name="George R.A."/>
            <person name="Lewis S.E."/>
            <person name="Richards S."/>
            <person name="Ashburner M."/>
            <person name="Henderson S.N."/>
            <person name="Sutton G.G."/>
            <person name="Wortman J.R."/>
            <person name="Yandell M.D."/>
            <person name="Zhang Q."/>
            <person name="Chen L.X."/>
            <person name="Brandon R.C."/>
            <person name="Rogers Y.H."/>
            <person name="Blazej R.G."/>
            <person name="Champe M."/>
            <person name="Pfeiffer B.D."/>
            <person name="Wan K.H."/>
            <person name="Doyle C."/>
            <person name="Baxter E.G."/>
            <person name="Helt G."/>
            <person name="Nelson C.R."/>
            <person name="Gabor G.L."/>
            <person name="Abril J.F."/>
            <person name="Agbayani A."/>
            <person name="An H.J."/>
            <person name="Andrews-Pfannkoch C."/>
            <person name="Baldwin D."/>
            <person name="Ballew R.M."/>
            <person name="Basu A."/>
            <person name="Baxendale J."/>
            <person name="Bayraktaroglu L."/>
            <person name="Beasley E.M."/>
            <person name="Beeson K.Y."/>
            <person name="Benos P.V."/>
            <person name="Berman B.P."/>
            <person name="Bhandari D."/>
            <person name="Bolshakov S."/>
            <person name="Borkova D."/>
            <person name="Botchan M.R."/>
            <person name="Bouck J."/>
            <person name="Brokstein P."/>
            <person name="Brottier P."/>
            <person name="Burtis K.C."/>
            <person name="Busam D.A."/>
            <person name="Butler H."/>
            <person name="Cadieu E."/>
            <person name="Center A."/>
            <person name="Chandra I."/>
            <person name="Cherry J.M."/>
            <person name="Cawley S."/>
            <person name="Dahlke C."/>
            <person name="Davenport L.B."/>
            <person name="Davies P."/>
            <person name="de Pablos B."/>
            <person name="Delcher A."/>
            <person name="Deng Z."/>
            <person name="Mays A.D."/>
            <person name="Dew I."/>
            <person name="Dietz S.M."/>
            <person name="Dodson K."/>
            <person name="Doup L.E."/>
            <person name="Downes M."/>
            <person name="Dugan-Rocha S."/>
            <person name="Dunkov B.C."/>
            <person name="Dunn P."/>
            <person name="Durbin K.J."/>
            <person name="Evangelista C.C."/>
            <person name="Ferraz C."/>
            <person name="Ferriera S."/>
            <person name="Fleischmann W."/>
            <person name="Fosler C."/>
            <person name="Gabrielian A.E."/>
            <person name="Garg N.S."/>
            <person name="Gelbart W.M."/>
            <person name="Glasser K."/>
            <person name="Glodek A."/>
            <person name="Gong F."/>
            <person name="Gorrell J.H."/>
            <person name="Gu Z."/>
            <person name="Guan P."/>
            <person name="Harris M."/>
            <person name="Harris N.L."/>
            <person name="Harvey D."/>
            <person name="Heiman T.J."/>
            <person name="Hernandez J.R."/>
            <person name="Houck J."/>
            <person name="Hostin D."/>
            <person name="Houston K.A."/>
            <person name="Howland T.J."/>
            <person name="Wei M.H."/>
            <person name="Ibegwam C."/>
            <person name="Jalali M."/>
            <person name="Kalush F."/>
            <person name="Karpen G.H."/>
            <person name="Ke Z."/>
            <person name="Kennison J.A."/>
            <person name="Ketchum K.A."/>
            <person name="Kimmel B.E."/>
            <person name="Kodira C.D."/>
            <person name="Kraft C."/>
            <person name="Kravitz S."/>
            <person name="Kulp D."/>
            <person name="Lai Z."/>
            <person name="Lasko P."/>
            <person name="Lei Y."/>
            <person name="Levitsky A.A."/>
            <person name="Li J."/>
            <person name="Li Z."/>
            <person name="Liang Y."/>
            <person name="Lin X."/>
            <person name="Liu X."/>
            <person name="Mattei B."/>
            <person name="McIntosh T.C."/>
            <person name="McLeod M.P."/>
            <person name="McPherson D."/>
            <person name="Merkulov G."/>
            <person name="Milshina N.V."/>
            <person name="Mobarry C."/>
            <person name="Morris J."/>
            <person name="Moshrefi A."/>
            <person name="Mount S.M."/>
            <person name="Moy M."/>
            <person name="Murphy B."/>
            <person name="Murphy L."/>
            <person name="Muzny D.M."/>
            <person name="Nelson D.L."/>
            <person name="Nelson D.R."/>
            <person name="Nelson K.A."/>
            <person name="Nixon K."/>
            <person name="Nusskern D.R."/>
            <person name="Pacleb J.M."/>
            <person name="Palazzolo M."/>
            <person name="Pittman G.S."/>
            <person name="Pan S."/>
            <person name="Pollard J."/>
            <person name="Puri V."/>
            <person name="Reese M.G."/>
            <person name="Reinert K."/>
            <person name="Remington K."/>
            <person name="Saunders R.D."/>
            <person name="Scheeler F."/>
            <person name="Shen H."/>
            <person name="Shue B.C."/>
            <person name="Siden-Kiamos I."/>
            <person name="Simpson M."/>
            <person name="Skupski M.P."/>
            <person name="Smith T."/>
            <person name="Spier E."/>
            <person name="Spradling A.C."/>
            <person name="Stapleton M."/>
            <person name="Strong R."/>
            <person name="Sun E."/>
            <person name="Svirskas R."/>
            <person name="Tector C."/>
            <person name="Turner R."/>
            <person name="Venter E."/>
            <person name="Wang A.H."/>
            <person name="Wang X."/>
            <person name="Wang Z.Y."/>
            <person name="Wassarman D.A."/>
            <person name="Weinstock G.M."/>
            <person name="Weissenbach J."/>
            <person name="Williams S.M."/>
            <person name="WoodageT"/>
            <person name="Worley K.C."/>
            <person name="Wu D."/>
            <person name="Yang S."/>
            <person name="Yao Q.A."/>
            <person name="Ye J."/>
            <person name="Yeh R.F."/>
            <person name="Zaveri J.S."/>
            <person name="Zhan M."/>
            <person name="Zhang G."/>
            <person name="Zhao Q."/>
            <person name="Zheng L."/>
            <person name="Zheng X.H."/>
            <person name="Zhong F.N."/>
            <person name="Zhong W."/>
            <person name="Zhou X."/>
            <person name="Zhu S."/>
            <person name="Zhu X."/>
            <person name="Smith H.O."/>
            <person name="Gibbs R.A."/>
            <person name="Myers E.W."/>
            <person name="Rubin G.M."/>
            <person name="Venter J.C."/>
        </authorList>
    </citation>
    <scope>NUCLEOTIDE SEQUENCE [LARGE SCALE GENOMIC DNA]</scope>
    <source>
        <strain evidence="4">Berkeley</strain>
    </source>
</reference>
<keyword evidence="4" id="KW-1185">Reference proteome</keyword>
<sequence>MHKPAVRERKPRITFYPKTLPLSRRFSSSTSSDSEPSCSQKYLKNVQINRISAETLGPNPICFSVQYRSPSHSEKGYDADTDDLCDDEDDDEGDNTTITSQQNCIPSSSSPLKNFVLPDSIPSHRFGGFLNVLSRSLYQSLARIATGIGLRHQQTAWYKNCWQSPGSKPKSVHLMDPSAPKLVAPKHQNSDSSTTN</sequence>
<evidence type="ECO:0000313" key="3">
    <source>
        <dbReference type="FlyBase" id="FBgn0286877"/>
    </source>
</evidence>
<reference evidence="2 4" key="10">
    <citation type="journal article" date="2015" name="G3 (Bethesda)">
        <title>Gene Model Annotations for Drosophila melanogaster: The Rule-Benders.</title>
        <authorList>
            <consortium name="FlyBase Consortium"/>
            <person name="Crosby M.A."/>
            <person name="Gramates L.S."/>
            <person name="Dos Santos G."/>
            <person name="Matthews B.B."/>
            <person name="St Pierre S.E."/>
            <person name="Zhou P."/>
            <person name="Schroeder A.J."/>
            <person name="Falls K."/>
            <person name="Emmert D.B."/>
            <person name="Russo S.M."/>
            <person name="Gelbart W.M."/>
            <person name="null"/>
        </authorList>
    </citation>
    <scope>NUCLEOTIDE SEQUENCE [LARGE SCALE GENOMIC DNA]</scope>
    <source>
        <strain evidence="4">Berkeley</strain>
    </source>
</reference>
<gene>
    <name evidence="2" type="primary">Dmel\CG46399</name>
    <name evidence="2 3" type="ORF">CG46399</name>
    <name evidence="2" type="ORF">Dmel_CG46399</name>
</gene>
<feature type="compositionally biased region" description="Polar residues" evidence="1">
    <location>
        <begin position="95"/>
        <end position="105"/>
    </location>
</feature>
<name>A0A6H2EDK0_DROME</name>
<reference evidence="2 4" key="4">
    <citation type="journal article" date="2002" name="Genome Biol.">
        <title>The transposable elements of the Drosophila melanogaster euchromatin: a genomics perspective.</title>
        <authorList>
            <person name="Kaminker J.S."/>
            <person name="Bergman C.M."/>
            <person name="Kronmiller B."/>
            <person name="Carlson J."/>
            <person name="Svirskas R."/>
            <person name="Patel S."/>
            <person name="Frise E."/>
            <person name="Wheeler D.A."/>
            <person name="Lewis S.E."/>
            <person name="Rubin G.M."/>
            <person name="Ashburner M."/>
            <person name="Celniker S.E."/>
        </authorList>
    </citation>
    <scope>NUCLEOTIDE SEQUENCE [LARGE SCALE GENOMIC DNA]</scope>
    <source>
        <strain evidence="4">Berkeley</strain>
    </source>
</reference>
<dbReference type="EMBL" id="AE014298">
    <property type="protein sequence ID" value="QJC18370.1"/>
    <property type="molecule type" value="Genomic_DNA"/>
</dbReference>
<reference evidence="2 4" key="8">
    <citation type="journal article" date="2007" name="Science">
        <title>Sequence finishing and mapping of Drosophila melanogaster heterochromatin.</title>
        <authorList>
            <person name="Hoskins R.A."/>
            <person name="Carlson J.W."/>
            <person name="Kennedy C."/>
            <person name="Acevedo D."/>
            <person name="Evans-Holm M."/>
            <person name="Frise E."/>
            <person name="Wan K.H."/>
            <person name="Park S."/>
            <person name="Mendez-Lago M."/>
            <person name="Rossi F."/>
            <person name="Villasante A."/>
            <person name="Dimitri P."/>
            <person name="Karpen G.H."/>
            <person name="Celniker S.E."/>
        </authorList>
    </citation>
    <scope>NUCLEOTIDE SEQUENCE [LARGE SCALE GENOMIC DNA]</scope>
    <source>
        <strain evidence="4">Berkeley</strain>
    </source>
</reference>
<dbReference type="OrthoDB" id="7872018at2759"/>
<reference evidence="2 4" key="6">
    <citation type="journal article" date="2005" name="PLoS Comput. Biol.">
        <title>Combined evidence annotation of transposable elements in genome sequences.</title>
        <authorList>
            <person name="Quesneville H."/>
            <person name="Bergman C.M."/>
            <person name="Andrieu O."/>
            <person name="Autard D."/>
            <person name="Nouaud D."/>
            <person name="Ashburner M."/>
            <person name="Anxolabehere D."/>
        </authorList>
    </citation>
    <scope>NUCLEOTIDE SEQUENCE [LARGE SCALE GENOMIC DNA]</scope>
    <source>
        <strain evidence="4">Berkeley</strain>
    </source>
</reference>
<organism evidence="2 4">
    <name type="scientific">Drosophila melanogaster</name>
    <name type="common">Fruit fly</name>
    <dbReference type="NCBI Taxonomy" id="7227"/>
    <lineage>
        <taxon>Eukaryota</taxon>
        <taxon>Metazoa</taxon>
        <taxon>Ecdysozoa</taxon>
        <taxon>Arthropoda</taxon>
        <taxon>Hexapoda</taxon>
        <taxon>Insecta</taxon>
        <taxon>Pterygota</taxon>
        <taxon>Neoptera</taxon>
        <taxon>Endopterygota</taxon>
        <taxon>Diptera</taxon>
        <taxon>Brachycera</taxon>
        <taxon>Muscomorpha</taxon>
        <taxon>Ephydroidea</taxon>
        <taxon>Drosophilidae</taxon>
        <taxon>Drosophila</taxon>
        <taxon>Sophophora</taxon>
    </lineage>
</organism>
<dbReference type="InParanoid" id="A0A6H2EDK0"/>
<reference evidence="2 4" key="2">
    <citation type="journal article" date="2002" name="Genome Biol.">
        <title>Finishing a whole-genome shotgun: release 3 of the Drosophila melanogaster euchromatic genome sequence.</title>
        <authorList>
            <person name="Celniker S.E."/>
            <person name="Wheeler D.A."/>
            <person name="Kronmiller B."/>
            <person name="Carlson J.W."/>
            <person name="Halpern A."/>
            <person name="Patel S."/>
            <person name="Adams M."/>
            <person name="Champe M."/>
            <person name="Dugan S.P."/>
            <person name="Frise E."/>
            <person name="Hodgson A."/>
            <person name="George R.A."/>
            <person name="Hoskins R.A."/>
            <person name="Laverty T."/>
            <person name="Muzny D.M."/>
            <person name="Nelson C.R."/>
            <person name="Pacleb J.M."/>
            <person name="Park S."/>
            <person name="Pfeiffer B.D."/>
            <person name="Richards S."/>
            <person name="Sodergren E.J."/>
            <person name="Svirskas R."/>
            <person name="Tabor P.E."/>
            <person name="Wan K."/>
            <person name="Stapleton M."/>
            <person name="Sutton G.G."/>
            <person name="Venter C."/>
            <person name="Weinstock G."/>
            <person name="Scherer S.E."/>
            <person name="Myers E.W."/>
            <person name="Gibbs R.A."/>
            <person name="Rubin G.M."/>
        </authorList>
    </citation>
    <scope>NUCLEOTIDE SEQUENCE [LARGE SCALE GENOMIC DNA]</scope>
    <source>
        <strain evidence="4">Berkeley</strain>
    </source>
</reference>
<feature type="compositionally biased region" description="Acidic residues" evidence="1">
    <location>
        <begin position="79"/>
        <end position="94"/>
    </location>
</feature>
<dbReference type="Proteomes" id="UP000000803">
    <property type="component" value="Chromosome X"/>
</dbReference>
<reference evidence="2 4" key="9">
    <citation type="journal article" date="2015" name="G3 (Bethesda)">
        <title>Gene Model Annotations for Drosophila melanogaster: Impact of High-Throughput Data.</title>
        <authorList>
            <consortium name="FlyBase Consortium"/>
            <person name="Matthews B.B."/>
            <person name="Dos Santos G."/>
            <person name="Crosby M.A."/>
            <person name="Emmert D.B."/>
            <person name="St Pierre S.E."/>
            <person name="Gramates L.S."/>
            <person name="Zhou P."/>
            <person name="Schroeder A.J."/>
            <person name="Falls K."/>
            <person name="Strelets V."/>
            <person name="Russo S.M."/>
            <person name="Gelbart W.M."/>
            <person name="null"/>
        </authorList>
    </citation>
    <scope>NUCLEOTIDE SEQUENCE [LARGE SCALE GENOMIC DNA]</scope>
    <source>
        <strain evidence="4">Berkeley</strain>
    </source>
</reference>
<protein>
    <submittedName>
        <fullName evidence="2">Uncharacterized protein</fullName>
    </submittedName>
</protein>
<dbReference type="VEuPathDB" id="VectorBase:FBgn0286877"/>
<dbReference type="AlphaFoldDB" id="A0A6H2EDK0"/>
<evidence type="ECO:0000256" key="1">
    <source>
        <dbReference type="SAM" id="MobiDB-lite"/>
    </source>
</evidence>
<reference evidence="2 4" key="11">
    <citation type="journal article" date="2015" name="Genome Res.">
        <title>The Release 6 reference sequence of the Drosophila melanogaster genome.</title>
        <authorList>
            <person name="Hoskins R.A."/>
            <person name="Carlson J.W."/>
            <person name="Wan K.H."/>
            <person name="Park S."/>
            <person name="Mendez I."/>
            <person name="Galle S.E."/>
            <person name="Booth B.W."/>
            <person name="Pfeiffer B.D."/>
            <person name="George R.A."/>
            <person name="Svirskas R."/>
            <person name="Krzywinski M."/>
            <person name="Schein J."/>
            <person name="Accardo M.C."/>
            <person name="Damia E."/>
            <person name="Messina G."/>
            <person name="Mendez-Lago M."/>
            <person name="de Pablos B."/>
            <person name="Demakova O.V."/>
            <person name="Andreyeva E.N."/>
            <person name="Boldyreva L.V."/>
            <person name="Marra M."/>
            <person name="Carvalho A.B."/>
            <person name="Dimitri P."/>
            <person name="Villasante A."/>
            <person name="Zhimulev I.F."/>
            <person name="Rubin G.M."/>
            <person name="Karpen G.H."/>
            <person name="Celniker S.E."/>
        </authorList>
    </citation>
    <scope>NUCLEOTIDE SEQUENCE [LARGE SCALE GENOMIC DNA]</scope>
    <source>
        <strain evidence="4">Berkeley</strain>
    </source>
</reference>
<reference evidence="2 4" key="7">
    <citation type="journal article" date="2007" name="Science">
        <title>The Release 5.1 annotation of Drosophila melanogaster heterochromatin.</title>
        <authorList>
            <person name="Smith C.D."/>
            <person name="Shu S."/>
            <person name="Mungall C.J."/>
            <person name="Karpen G.H."/>
        </authorList>
    </citation>
    <scope>NUCLEOTIDE SEQUENCE [LARGE SCALE GENOMIC DNA]</scope>
    <source>
        <strain evidence="4">Berkeley</strain>
    </source>
</reference>
<feature type="region of interest" description="Disordered" evidence="1">
    <location>
        <begin position="169"/>
        <end position="196"/>
    </location>
</feature>
<dbReference type="FlyBase" id="FBgn0286877">
    <property type="gene designation" value="CG46399"/>
</dbReference>
<evidence type="ECO:0000313" key="4">
    <source>
        <dbReference type="Proteomes" id="UP000000803"/>
    </source>
</evidence>
<reference evidence="2 4" key="3">
    <citation type="journal article" date="2002" name="Genome Biol.">
        <title>Annotation of the Drosophila melanogaster euchromatic genome: a systematic review.</title>
        <authorList>
            <person name="Misra S."/>
            <person name="Crosby M.A."/>
            <person name="Mungall C.J."/>
            <person name="Matthews B.B."/>
            <person name="Campbell K.S."/>
            <person name="Hradecky P."/>
            <person name="Huang Y."/>
            <person name="Kaminker J.S."/>
            <person name="Millburn G.H."/>
            <person name="Prochnik S.E."/>
            <person name="Smith C.D."/>
            <person name="Tupy J.L."/>
            <person name="Whitfied E.J."/>
            <person name="Bayraktaroglu L."/>
            <person name="Berman B.P."/>
            <person name="Bettencourt B.R."/>
            <person name="Celniker S.E."/>
            <person name="de Grey A.D."/>
            <person name="Drysdale R.A."/>
            <person name="Harris N.L."/>
            <person name="Richter J."/>
            <person name="Russo S."/>
            <person name="Schroeder A.J."/>
            <person name="Shu S.Q."/>
            <person name="Stapleton M."/>
            <person name="Yamada C."/>
            <person name="Ashburner M."/>
            <person name="Gelbart W.M."/>
            <person name="Rubin G.M."/>
            <person name="Lewis S.E."/>
        </authorList>
    </citation>
    <scope>GENOME REANNOTATION</scope>
    <source>
        <strain evidence="4">Berkeley</strain>
    </source>
</reference>
<evidence type="ECO:0000313" key="2">
    <source>
        <dbReference type="EMBL" id="QJC18370.1"/>
    </source>
</evidence>